<dbReference type="GO" id="GO:0032298">
    <property type="term" value="P:positive regulation of DNA-templated DNA replication initiation"/>
    <property type="evidence" value="ECO:0007669"/>
    <property type="project" value="TreeGrafter"/>
</dbReference>
<dbReference type="SUPFAM" id="SSF102400">
    <property type="entry name" value="DNA polymerase III chi subunit"/>
    <property type="match status" value="1"/>
</dbReference>
<dbReference type="GO" id="GO:0003677">
    <property type="term" value="F:DNA binding"/>
    <property type="evidence" value="ECO:0007669"/>
    <property type="project" value="InterPro"/>
</dbReference>
<dbReference type="InterPro" id="IPR036768">
    <property type="entry name" value="PolIII_chi_sf"/>
</dbReference>
<dbReference type="HOGENOM" id="CLU_131584_2_0_4"/>
<proteinExistence type="predicted"/>
<dbReference type="PANTHER" id="PTHR38767:SF1">
    <property type="entry name" value="DNA POLYMERASE III SUBUNIT CHI"/>
    <property type="match status" value="1"/>
</dbReference>
<dbReference type="GO" id="GO:0003887">
    <property type="term" value="F:DNA-directed DNA polymerase activity"/>
    <property type="evidence" value="ECO:0007669"/>
    <property type="project" value="InterPro"/>
</dbReference>
<dbReference type="GO" id="GO:0006260">
    <property type="term" value="P:DNA replication"/>
    <property type="evidence" value="ECO:0007669"/>
    <property type="project" value="InterPro"/>
</dbReference>
<dbReference type="InterPro" id="IPR007459">
    <property type="entry name" value="DNA_pol3_chi"/>
</dbReference>
<name>M1M443_9PROT</name>
<sequence length="136" mass="16227">MDAVCQIINGYYLNKRRVVVYSNEYDILCKLNIMLWTFKDVSFIPHSFYQKKNNCEEEYIIISDYLSQTSHIKNNEMLLVNMSNILPLCYNDFDCVVEIVTEDEQERSEARSRWRTYKNDGHILTSCHFNDLVFSK</sequence>
<dbReference type="AlphaFoldDB" id="M1M443"/>
<dbReference type="KEGG" id="kbt:BCUE_0717"/>
<gene>
    <name evidence="1" type="ORF">BCUE_0717</name>
</gene>
<dbReference type="Proteomes" id="UP000011563">
    <property type="component" value="Chromosome"/>
</dbReference>
<dbReference type="Pfam" id="PF04364">
    <property type="entry name" value="DNA_pol3_chi"/>
    <property type="match status" value="1"/>
</dbReference>
<dbReference type="RefSeq" id="WP_015390039.1">
    <property type="nucleotide sequence ID" value="NC_020285.1"/>
</dbReference>
<dbReference type="Gene3D" id="3.40.50.10110">
    <property type="entry name" value="DNA polymerase III subunit chi"/>
    <property type="match status" value="1"/>
</dbReference>
<accession>M1M443</accession>
<dbReference type="PANTHER" id="PTHR38767">
    <property type="entry name" value="DNA POLYMERASE III SUBUNIT CHI"/>
    <property type="match status" value="1"/>
</dbReference>
<reference evidence="1 2" key="1">
    <citation type="journal article" date="2013" name="Genome Biol. Evol.">
        <title>Genome evolution and phylogenomic analysis of candidatus kinetoplastibacterium, the betaproteobacterial endosymbionts of strigomonas and angomonas.</title>
        <authorList>
            <person name="Alves J.M."/>
            <person name="Serrano M.G."/>
            <person name="Maia da Silva F."/>
            <person name="Voegtly L.J."/>
            <person name="Matveyev A.V."/>
            <person name="Teixeira M.M."/>
            <person name="Camargo E.P."/>
            <person name="Buck G.A."/>
        </authorList>
    </citation>
    <scope>NUCLEOTIDE SEQUENCE [LARGE SCALE GENOMIC DNA]</scope>
    <source>
        <strain evidence="1 2">TCC012E</strain>
    </source>
</reference>
<protein>
    <submittedName>
        <fullName evidence="1">DNA polymerase III subunit chi</fullName>
    </submittedName>
</protein>
<evidence type="ECO:0000313" key="1">
    <source>
        <dbReference type="EMBL" id="AGF49879.1"/>
    </source>
</evidence>
<organism evidence="1 2">
    <name type="scientific">Candidatus Kinetoplastidibacterium blastocrithidiae TCC012E</name>
    <dbReference type="NCBI Taxonomy" id="1208922"/>
    <lineage>
        <taxon>Bacteria</taxon>
        <taxon>Pseudomonadati</taxon>
        <taxon>Pseudomonadota</taxon>
        <taxon>Betaproteobacteria</taxon>
        <taxon>Candidatus Kinetoplastidibacterium</taxon>
    </lineage>
</organism>
<dbReference type="PATRIC" id="fig|1208922.3.peg.433"/>
<evidence type="ECO:0000313" key="2">
    <source>
        <dbReference type="Proteomes" id="UP000011563"/>
    </source>
</evidence>
<keyword evidence="2" id="KW-1185">Reference proteome</keyword>
<dbReference type="EMBL" id="CP003807">
    <property type="protein sequence ID" value="AGF49879.1"/>
    <property type="molecule type" value="Genomic_DNA"/>
</dbReference>